<dbReference type="GO" id="GO:0000287">
    <property type="term" value="F:magnesium ion binding"/>
    <property type="evidence" value="ECO:0007669"/>
    <property type="project" value="TreeGrafter"/>
</dbReference>
<dbReference type="GO" id="GO:0005829">
    <property type="term" value="C:cytosol"/>
    <property type="evidence" value="ECO:0007669"/>
    <property type="project" value="TreeGrafter"/>
</dbReference>
<dbReference type="Gene3D" id="3.30.1240.10">
    <property type="match status" value="1"/>
</dbReference>
<dbReference type="PANTHER" id="PTHR10000:SF8">
    <property type="entry name" value="HAD SUPERFAMILY HYDROLASE-LIKE, TYPE 3"/>
    <property type="match status" value="1"/>
</dbReference>
<proteinExistence type="predicted"/>
<sequence length="255" mass="28008">MKILASDFDGTICFRVNDEHCYRDEDIKAISEFQKKGNKFGLNTGRSLLTLDNVHPKTDGVIPFDFFVVDSGALVADQNKTPIFEDWIDSKAARKAMNIGNIDNVFFSTEDGYVSFKNTVPQLPCRILDSESDLNDLHIRSMCLEPDDLKIAAMISQRISEAGLPLTVQQNWTSVDISPEGCSKGTALARIADHYKVELKDVAAIGDGLNDLSAIKAAGISFAMENAPEQLKAAADYTVDSVAKAIEILEELEKN</sequence>
<dbReference type="EMBL" id="MPJW01000260">
    <property type="protein sequence ID" value="OLU36721.1"/>
    <property type="molecule type" value="Genomic_DNA"/>
</dbReference>
<dbReference type="Proteomes" id="UP000186341">
    <property type="component" value="Unassembled WGS sequence"/>
</dbReference>
<dbReference type="Gene3D" id="3.40.50.1000">
    <property type="entry name" value="HAD superfamily/HAD-like"/>
    <property type="match status" value="1"/>
</dbReference>
<dbReference type="RefSeq" id="WP_075820956.1">
    <property type="nucleotide sequence ID" value="NZ_CAJUTZ010000003.1"/>
</dbReference>
<organism evidence="1 2">
    <name type="scientific">Ileibacterium valens</name>
    <dbReference type="NCBI Taxonomy" id="1862668"/>
    <lineage>
        <taxon>Bacteria</taxon>
        <taxon>Bacillati</taxon>
        <taxon>Bacillota</taxon>
        <taxon>Erysipelotrichia</taxon>
        <taxon>Erysipelotrichales</taxon>
        <taxon>Erysipelotrichaceae</taxon>
        <taxon>Ileibacterium</taxon>
    </lineage>
</organism>
<dbReference type="PANTHER" id="PTHR10000">
    <property type="entry name" value="PHOSPHOSERINE PHOSPHATASE"/>
    <property type="match status" value="1"/>
</dbReference>
<dbReference type="PROSITE" id="PS01229">
    <property type="entry name" value="COF_2"/>
    <property type="match status" value="1"/>
</dbReference>
<evidence type="ECO:0000313" key="2">
    <source>
        <dbReference type="Proteomes" id="UP000186341"/>
    </source>
</evidence>
<dbReference type="InterPro" id="IPR023214">
    <property type="entry name" value="HAD_sf"/>
</dbReference>
<evidence type="ECO:0000313" key="1">
    <source>
        <dbReference type="EMBL" id="OLU36721.1"/>
    </source>
</evidence>
<gene>
    <name evidence="1" type="ORF">BO222_11775</name>
</gene>
<dbReference type="InterPro" id="IPR036412">
    <property type="entry name" value="HAD-like_sf"/>
</dbReference>
<keyword evidence="2" id="KW-1185">Reference proteome</keyword>
<accession>A0A1U7NCZ0</accession>
<dbReference type="GO" id="GO:0016791">
    <property type="term" value="F:phosphatase activity"/>
    <property type="evidence" value="ECO:0007669"/>
    <property type="project" value="TreeGrafter"/>
</dbReference>
<protein>
    <recommendedName>
        <fullName evidence="3">Haloacid dehalogenase</fullName>
    </recommendedName>
</protein>
<reference evidence="1 2" key="1">
    <citation type="submission" date="2016-11" db="EMBL/GenBank/DDBJ databases">
        <title>Description of two novel members of the family Erysipelotrichaceae: Ileibacterium lipovorans gen. nov., sp. nov. and Dubosiella newyorkensis, gen. nov., sp. nov.</title>
        <authorList>
            <person name="Cox L.M."/>
            <person name="Sohn J."/>
            <person name="Tyrrell K.L."/>
            <person name="Citron D.M."/>
            <person name="Lawson P.A."/>
            <person name="Patel N.B."/>
            <person name="Iizumi T."/>
            <person name="Perez-Perez G.I."/>
            <person name="Goldstein E.J."/>
            <person name="Blaser M.J."/>
        </authorList>
    </citation>
    <scope>NUCLEOTIDE SEQUENCE [LARGE SCALE GENOMIC DNA]</scope>
    <source>
        <strain evidence="1 2">NYU-BL-A3</strain>
    </source>
</reference>
<dbReference type="SUPFAM" id="SSF56784">
    <property type="entry name" value="HAD-like"/>
    <property type="match status" value="1"/>
</dbReference>
<name>A0A1U7NCZ0_9FIRM</name>
<dbReference type="GeneID" id="82203811"/>
<evidence type="ECO:0008006" key="3">
    <source>
        <dbReference type="Google" id="ProtNLM"/>
    </source>
</evidence>
<dbReference type="OrthoDB" id="306707at2"/>
<dbReference type="Pfam" id="PF08282">
    <property type="entry name" value="Hydrolase_3"/>
    <property type="match status" value="1"/>
</dbReference>
<comment type="caution">
    <text evidence="1">The sequence shown here is derived from an EMBL/GenBank/DDBJ whole genome shotgun (WGS) entry which is preliminary data.</text>
</comment>
<dbReference type="AlphaFoldDB" id="A0A1U7NCZ0"/>